<dbReference type="Pfam" id="PF20791">
    <property type="entry name" value="Acyl-ACP_TE_C"/>
    <property type="match status" value="1"/>
</dbReference>
<name>A0A0R1UCU5_9LACO</name>
<gene>
    <name evidence="10" type="ORF">FC46_GL001059</name>
</gene>
<dbReference type="EMBL" id="AZFM01000003">
    <property type="protein sequence ID" value="KRL91228.1"/>
    <property type="molecule type" value="Genomic_DNA"/>
</dbReference>
<evidence type="ECO:0000313" key="11">
    <source>
        <dbReference type="Proteomes" id="UP000051036"/>
    </source>
</evidence>
<keyword evidence="7" id="KW-0275">Fatty acid biosynthesis</keyword>
<dbReference type="AlphaFoldDB" id="A0A0R1UCU5"/>
<dbReference type="STRING" id="1423763.FC46_GL001059"/>
<keyword evidence="3" id="KW-0378">Hydrolase</keyword>
<comment type="similarity">
    <text evidence="1">Belongs to the acyl-ACP thioesterase family.</text>
</comment>
<evidence type="ECO:0000256" key="3">
    <source>
        <dbReference type="ARBA" id="ARBA00022801"/>
    </source>
</evidence>
<evidence type="ECO:0000259" key="9">
    <source>
        <dbReference type="Pfam" id="PF20791"/>
    </source>
</evidence>
<evidence type="ECO:0000256" key="1">
    <source>
        <dbReference type="ARBA" id="ARBA00006500"/>
    </source>
</evidence>
<evidence type="ECO:0000313" key="10">
    <source>
        <dbReference type="EMBL" id="KRL91228.1"/>
    </source>
</evidence>
<dbReference type="CDD" id="cd00586">
    <property type="entry name" value="4HBT"/>
    <property type="match status" value="1"/>
</dbReference>
<accession>A0A0R1UCU5</accession>
<evidence type="ECO:0000259" key="8">
    <source>
        <dbReference type="Pfam" id="PF01643"/>
    </source>
</evidence>
<organism evidence="10 11">
    <name type="scientific">Lactobacillus kalixensis DSM 16043</name>
    <dbReference type="NCBI Taxonomy" id="1423763"/>
    <lineage>
        <taxon>Bacteria</taxon>
        <taxon>Bacillati</taxon>
        <taxon>Bacillota</taxon>
        <taxon>Bacilli</taxon>
        <taxon>Lactobacillales</taxon>
        <taxon>Lactobacillaceae</taxon>
        <taxon>Lactobacillus</taxon>
    </lineage>
</organism>
<dbReference type="Gene3D" id="3.10.129.10">
    <property type="entry name" value="Hotdog Thioesterase"/>
    <property type="match status" value="1"/>
</dbReference>
<reference evidence="10 11" key="1">
    <citation type="journal article" date="2015" name="Genome Announc.">
        <title>Expanding the biotechnology potential of lactobacilli through comparative genomics of 213 strains and associated genera.</title>
        <authorList>
            <person name="Sun Z."/>
            <person name="Harris H.M."/>
            <person name="McCann A."/>
            <person name="Guo C."/>
            <person name="Argimon S."/>
            <person name="Zhang W."/>
            <person name="Yang X."/>
            <person name="Jeffery I.B."/>
            <person name="Cooney J.C."/>
            <person name="Kagawa T.F."/>
            <person name="Liu W."/>
            <person name="Song Y."/>
            <person name="Salvetti E."/>
            <person name="Wrobel A."/>
            <person name="Rasinkangas P."/>
            <person name="Parkhill J."/>
            <person name="Rea M.C."/>
            <person name="O'Sullivan O."/>
            <person name="Ritari J."/>
            <person name="Douillard F.P."/>
            <person name="Paul Ross R."/>
            <person name="Yang R."/>
            <person name="Briner A.E."/>
            <person name="Felis G.E."/>
            <person name="de Vos W.M."/>
            <person name="Barrangou R."/>
            <person name="Klaenhammer T.R."/>
            <person name="Caufield P.W."/>
            <person name="Cui Y."/>
            <person name="Zhang H."/>
            <person name="O'Toole P.W."/>
        </authorList>
    </citation>
    <scope>NUCLEOTIDE SEQUENCE [LARGE SCALE GENOMIC DNA]</scope>
    <source>
        <strain evidence="10 11">DSM 16043</strain>
    </source>
</reference>
<dbReference type="InterPro" id="IPR029069">
    <property type="entry name" value="HotDog_dom_sf"/>
</dbReference>
<dbReference type="PANTHER" id="PTHR31727:SF6">
    <property type="entry name" value="OLEOYL-ACYL CARRIER PROTEIN THIOESTERASE 1, CHLOROPLASTIC"/>
    <property type="match status" value="1"/>
</dbReference>
<evidence type="ECO:0000256" key="4">
    <source>
        <dbReference type="ARBA" id="ARBA00022832"/>
    </source>
</evidence>
<protein>
    <submittedName>
        <fullName evidence="10">Acyl-ACP thioesterase</fullName>
    </submittedName>
</protein>
<dbReference type="Pfam" id="PF01643">
    <property type="entry name" value="Acyl-ACP_TE"/>
    <property type="match status" value="1"/>
</dbReference>
<sequence>MNTIKANEMTKFTEKHIIEFSDCDENQHLKLSSMVDLMMQVSEHQLSQKNAGSEDLLKQGIGWVVTQYHFEINNLPKPGDEVILSTEASGYNRFFEYRDFGISTADGEILVSVQSRWVMFDLKKRSLIPCDEELMQRFNVPLLKKQPFFARLRPQKEYSRKRRYRVRYDDLDTNHHLTNSHYFNWFIDMLDRDFLREHLVKTIDIKFDKEIAYGEEPFSCVVIKKEDAEIKTFHAIENSDGVEETVSEITWRQI</sequence>
<keyword evidence="2" id="KW-0444">Lipid biosynthesis</keyword>
<keyword evidence="6" id="KW-0443">Lipid metabolism</keyword>
<dbReference type="SUPFAM" id="SSF54637">
    <property type="entry name" value="Thioesterase/thiol ester dehydrase-isomerase"/>
    <property type="match status" value="2"/>
</dbReference>
<feature type="domain" description="Acyl-ACP thioesterase N-terminal hotdog" evidence="8">
    <location>
        <begin position="11"/>
        <end position="136"/>
    </location>
</feature>
<dbReference type="InterPro" id="IPR045023">
    <property type="entry name" value="FATA/B"/>
</dbReference>
<evidence type="ECO:0000256" key="6">
    <source>
        <dbReference type="ARBA" id="ARBA00023098"/>
    </source>
</evidence>
<dbReference type="Proteomes" id="UP000051036">
    <property type="component" value="Unassembled WGS sequence"/>
</dbReference>
<evidence type="ECO:0000256" key="5">
    <source>
        <dbReference type="ARBA" id="ARBA00022946"/>
    </source>
</evidence>
<dbReference type="InterPro" id="IPR002864">
    <property type="entry name" value="Acyl-ACP_thioesterase_NHD"/>
</dbReference>
<keyword evidence="11" id="KW-1185">Reference proteome</keyword>
<evidence type="ECO:0000256" key="7">
    <source>
        <dbReference type="ARBA" id="ARBA00023160"/>
    </source>
</evidence>
<dbReference type="InterPro" id="IPR049427">
    <property type="entry name" value="Acyl-ACP_TE_C"/>
</dbReference>
<feature type="domain" description="Acyl-ACP thioesterase-like C-terminal" evidence="9">
    <location>
        <begin position="156"/>
        <end position="252"/>
    </location>
</feature>
<dbReference type="PANTHER" id="PTHR31727">
    <property type="entry name" value="OLEOYL-ACYL CARRIER PROTEIN THIOESTERASE 1, CHLOROPLASTIC"/>
    <property type="match status" value="1"/>
</dbReference>
<keyword evidence="4" id="KW-0276">Fatty acid metabolism</keyword>
<proteinExistence type="inferred from homology"/>
<dbReference type="GO" id="GO:0016297">
    <property type="term" value="F:fatty acyl-[ACP] hydrolase activity"/>
    <property type="evidence" value="ECO:0007669"/>
    <property type="project" value="InterPro"/>
</dbReference>
<dbReference type="GO" id="GO:0000036">
    <property type="term" value="F:acyl carrier activity"/>
    <property type="evidence" value="ECO:0007669"/>
    <property type="project" value="TreeGrafter"/>
</dbReference>
<evidence type="ECO:0000256" key="2">
    <source>
        <dbReference type="ARBA" id="ARBA00022516"/>
    </source>
</evidence>
<comment type="caution">
    <text evidence="10">The sequence shown here is derived from an EMBL/GenBank/DDBJ whole genome shotgun (WGS) entry which is preliminary data.</text>
</comment>
<keyword evidence="5" id="KW-0809">Transit peptide</keyword>
<dbReference type="PATRIC" id="fig|1423763.3.peg.1075"/>